<protein>
    <recommendedName>
        <fullName evidence="4">Protein DEFECTIVE IN MERISTEM SILENCING 3</fullName>
    </recommendedName>
</protein>
<keyword evidence="3" id="KW-1185">Reference proteome</keyword>
<dbReference type="OrthoDB" id="10036779at2759"/>
<reference evidence="2 3" key="1">
    <citation type="journal article" date="2020" name="IScience">
        <title>Genome Sequencing of the Endangered Kingdonia uniflora (Circaeasteraceae, Ranunculales) Reveals Potential Mechanisms of Evolutionary Specialization.</title>
        <authorList>
            <person name="Sun Y."/>
            <person name="Deng T."/>
            <person name="Zhang A."/>
            <person name="Moore M.J."/>
            <person name="Landis J.B."/>
            <person name="Lin N."/>
            <person name="Zhang H."/>
            <person name="Zhang X."/>
            <person name="Huang J."/>
            <person name="Zhang X."/>
            <person name="Sun H."/>
            <person name="Wang H."/>
        </authorList>
    </citation>
    <scope>NUCLEOTIDE SEQUENCE [LARGE SCALE GENOMIC DNA]</scope>
    <source>
        <strain evidence="2">TB1705</strain>
        <tissue evidence="2">Leaf</tissue>
    </source>
</reference>
<name>A0A7J7L0P7_9MAGN</name>
<feature type="non-terminal residue" evidence="2">
    <location>
        <position position="1"/>
    </location>
</feature>
<dbReference type="Proteomes" id="UP000541444">
    <property type="component" value="Unassembled WGS sequence"/>
</dbReference>
<evidence type="ECO:0000256" key="1">
    <source>
        <dbReference type="SAM" id="MobiDB-lite"/>
    </source>
</evidence>
<proteinExistence type="predicted"/>
<dbReference type="AlphaFoldDB" id="A0A7J7L0P7"/>
<accession>A0A7J7L0P7</accession>
<comment type="caution">
    <text evidence="2">The sequence shown here is derived from an EMBL/GenBank/DDBJ whole genome shotgun (WGS) entry which is preliminary data.</text>
</comment>
<organism evidence="2 3">
    <name type="scientific">Kingdonia uniflora</name>
    <dbReference type="NCBI Taxonomy" id="39325"/>
    <lineage>
        <taxon>Eukaryota</taxon>
        <taxon>Viridiplantae</taxon>
        <taxon>Streptophyta</taxon>
        <taxon>Embryophyta</taxon>
        <taxon>Tracheophyta</taxon>
        <taxon>Spermatophyta</taxon>
        <taxon>Magnoliopsida</taxon>
        <taxon>Ranunculales</taxon>
        <taxon>Circaeasteraceae</taxon>
        <taxon>Kingdonia</taxon>
    </lineage>
</organism>
<dbReference type="EMBL" id="JACGCM010002755">
    <property type="protein sequence ID" value="KAF6136173.1"/>
    <property type="molecule type" value="Genomic_DNA"/>
</dbReference>
<dbReference type="PANTHER" id="PTHR33566:SF6">
    <property type="entry name" value="PROTEIN DEFECTIVE IN MERISTEM SILENCING 3"/>
    <property type="match status" value="1"/>
</dbReference>
<evidence type="ECO:0008006" key="4">
    <source>
        <dbReference type="Google" id="ProtNLM"/>
    </source>
</evidence>
<dbReference type="PANTHER" id="PTHR33566">
    <property type="entry name" value="EN/SPM-LIKE TRANSPOSON-RELATED"/>
    <property type="match status" value="1"/>
</dbReference>
<evidence type="ECO:0000313" key="2">
    <source>
        <dbReference type="EMBL" id="KAF6136173.1"/>
    </source>
</evidence>
<feature type="region of interest" description="Disordered" evidence="1">
    <location>
        <begin position="1"/>
        <end position="24"/>
    </location>
</feature>
<sequence>MYQPNYQRPGYPKPFSLQESSTGKSWECSEPPAIFGGEMINGDHLKQKVILYSKILEDDMKMLGLKIEYHNNNIKFLKTEIDKLDESILDMQVSLGKYHSSSVSTMEEGSFEHFQSEENTIEQILQKEKSAAGVLCHLKKRQPTLATSIELAKDVVGIVATLGKVGGENLSRLFSEYIGLDTMMAIVCKTLKGVKALETYDKEGRINKICFPFFCRPYVGDFVANDPQRRLALLKPRLPTGECPHGFLGFAVNMIDLESINLSCLTINGHGLRETLFYSLFSRVQVYKTRSEMQLALPCISEGALSLDGGMIRSNGVFALGNRNEVEVRFPISSGSPSLPGDYLETQERAKLMKWERDRFFEDMQREHTLLNHVKITFEHKKDEFLKLIADGEAYVSQ</sequence>
<gene>
    <name evidence="2" type="ORF">GIB67_001582</name>
</gene>
<evidence type="ECO:0000313" key="3">
    <source>
        <dbReference type="Proteomes" id="UP000541444"/>
    </source>
</evidence>